<dbReference type="RefSeq" id="WP_084049552.1">
    <property type="nucleotide sequence ID" value="NZ_FWWU01000009.1"/>
</dbReference>
<keyword evidence="3" id="KW-1185">Reference proteome</keyword>
<organism evidence="2 3">
    <name type="scientific">Deinococcus hopiensis KR-140</name>
    <dbReference type="NCBI Taxonomy" id="695939"/>
    <lineage>
        <taxon>Bacteria</taxon>
        <taxon>Thermotogati</taxon>
        <taxon>Deinococcota</taxon>
        <taxon>Deinococci</taxon>
        <taxon>Deinococcales</taxon>
        <taxon>Deinococcaceae</taxon>
        <taxon>Deinococcus</taxon>
    </lineage>
</organism>
<feature type="transmembrane region" description="Helical" evidence="1">
    <location>
        <begin position="12"/>
        <end position="31"/>
    </location>
</feature>
<evidence type="ECO:0000256" key="1">
    <source>
        <dbReference type="SAM" id="Phobius"/>
    </source>
</evidence>
<keyword evidence="1" id="KW-1133">Transmembrane helix</keyword>
<dbReference type="Proteomes" id="UP000192582">
    <property type="component" value="Unassembled WGS sequence"/>
</dbReference>
<gene>
    <name evidence="2" type="ORF">SAMN00790413_02249</name>
</gene>
<sequence>MTTGRDRKLTRARWAEAVFTVIAGLGVMGLALRPSLLPLFLTTFTLVTLALMGWQYRLMDEFRRARYLKAWAATGVTGFLTLTGLILWTALEWRRGAQATSPSFQVAPSVWALYVSWTTMLVTFFGATAYLYRRDVTPAVRADQRGYE</sequence>
<accession>A0A1W1VL84</accession>
<name>A0A1W1VL84_9DEIO</name>
<feature type="transmembrane region" description="Helical" evidence="1">
    <location>
        <begin position="68"/>
        <end position="91"/>
    </location>
</feature>
<reference evidence="2 3" key="1">
    <citation type="submission" date="2017-04" db="EMBL/GenBank/DDBJ databases">
        <authorList>
            <person name="Afonso C.L."/>
            <person name="Miller P.J."/>
            <person name="Scott M.A."/>
            <person name="Spackman E."/>
            <person name="Goraichik I."/>
            <person name="Dimitrov K.M."/>
            <person name="Suarez D.L."/>
            <person name="Swayne D.E."/>
        </authorList>
    </citation>
    <scope>NUCLEOTIDE SEQUENCE [LARGE SCALE GENOMIC DNA]</scope>
    <source>
        <strain evidence="2 3">KR-140</strain>
    </source>
</reference>
<keyword evidence="1" id="KW-0472">Membrane</keyword>
<dbReference type="EMBL" id="FWWU01000009">
    <property type="protein sequence ID" value="SMB94117.1"/>
    <property type="molecule type" value="Genomic_DNA"/>
</dbReference>
<dbReference type="AlphaFoldDB" id="A0A1W1VL84"/>
<protein>
    <submittedName>
        <fullName evidence="2">Uncharacterized protein</fullName>
    </submittedName>
</protein>
<feature type="transmembrane region" description="Helical" evidence="1">
    <location>
        <begin position="37"/>
        <end position="56"/>
    </location>
</feature>
<dbReference type="STRING" id="695939.SAMN00790413_02249"/>
<evidence type="ECO:0000313" key="2">
    <source>
        <dbReference type="EMBL" id="SMB94117.1"/>
    </source>
</evidence>
<proteinExistence type="predicted"/>
<evidence type="ECO:0000313" key="3">
    <source>
        <dbReference type="Proteomes" id="UP000192582"/>
    </source>
</evidence>
<keyword evidence="1" id="KW-0812">Transmembrane</keyword>
<feature type="transmembrane region" description="Helical" evidence="1">
    <location>
        <begin position="111"/>
        <end position="132"/>
    </location>
</feature>
<dbReference type="OrthoDB" id="9840802at2"/>